<keyword evidence="2" id="KW-0808">Transferase</keyword>
<reference evidence="2 3" key="1">
    <citation type="submission" date="2019-12" db="EMBL/GenBank/DDBJ databases">
        <authorList>
            <person name="Alioto T."/>
            <person name="Alioto T."/>
            <person name="Gomez Garrido J."/>
        </authorList>
    </citation>
    <scope>NUCLEOTIDE SEQUENCE [LARGE SCALE GENOMIC DNA]</scope>
</reference>
<keyword evidence="2" id="KW-0548">Nucleotidyltransferase</keyword>
<dbReference type="OrthoDB" id="913156at2759"/>
<gene>
    <name evidence="2" type="ORF">OLEA9_A083871</name>
</gene>
<keyword evidence="2" id="KW-0695">RNA-directed DNA polymerase</keyword>
<dbReference type="EMBL" id="CACTIH010005536">
    <property type="protein sequence ID" value="CAA2996852.1"/>
    <property type="molecule type" value="Genomic_DNA"/>
</dbReference>
<evidence type="ECO:0000313" key="2">
    <source>
        <dbReference type="EMBL" id="CAA2996852.1"/>
    </source>
</evidence>
<dbReference type="SUPFAM" id="SSF56672">
    <property type="entry name" value="DNA/RNA polymerases"/>
    <property type="match status" value="1"/>
</dbReference>
<keyword evidence="3" id="KW-1185">Reference proteome</keyword>
<dbReference type="InterPro" id="IPR013103">
    <property type="entry name" value="RVT_2"/>
</dbReference>
<dbReference type="InterPro" id="IPR043502">
    <property type="entry name" value="DNA/RNA_pol_sf"/>
</dbReference>
<sequence length="150" mass="17473">MGFAQKEGIHFNEIFSPVVKFTTVRVVLALVAQFNWELDRLDVKTAFLNGDLEETIFMKQHKDFEVNKNSDFVCLQKSLYGLKQVSRQWYKRFDTFVLGLGFKRSNFDTCLYCKGNGGKNSLYLLLYVDDMILAIHDIKEIELIKDKLKS</sequence>
<comment type="caution">
    <text evidence="2">The sequence shown here is derived from an EMBL/GenBank/DDBJ whole genome shotgun (WGS) entry which is preliminary data.</text>
</comment>
<dbReference type="Pfam" id="PF07727">
    <property type="entry name" value="RVT_2"/>
    <property type="match status" value="1"/>
</dbReference>
<dbReference type="AlphaFoldDB" id="A0A8S0SYF9"/>
<feature type="domain" description="Reverse transcriptase Ty1/copia-type" evidence="1">
    <location>
        <begin position="2"/>
        <end position="150"/>
    </location>
</feature>
<name>A0A8S0SYF9_OLEEU</name>
<proteinExistence type="predicted"/>
<protein>
    <submittedName>
        <fullName evidence="2">Reverse transcriptase, partial</fullName>
    </submittedName>
</protein>
<dbReference type="Gramene" id="OE9A083871T1">
    <property type="protein sequence ID" value="OE9A083871C1"/>
    <property type="gene ID" value="OE9A083871"/>
</dbReference>
<dbReference type="Proteomes" id="UP000594638">
    <property type="component" value="Unassembled WGS sequence"/>
</dbReference>
<organism evidence="2 3">
    <name type="scientific">Olea europaea subsp. europaea</name>
    <dbReference type="NCBI Taxonomy" id="158383"/>
    <lineage>
        <taxon>Eukaryota</taxon>
        <taxon>Viridiplantae</taxon>
        <taxon>Streptophyta</taxon>
        <taxon>Embryophyta</taxon>
        <taxon>Tracheophyta</taxon>
        <taxon>Spermatophyta</taxon>
        <taxon>Magnoliopsida</taxon>
        <taxon>eudicotyledons</taxon>
        <taxon>Gunneridae</taxon>
        <taxon>Pentapetalae</taxon>
        <taxon>asterids</taxon>
        <taxon>lamiids</taxon>
        <taxon>Lamiales</taxon>
        <taxon>Oleaceae</taxon>
        <taxon>Oleeae</taxon>
        <taxon>Olea</taxon>
    </lineage>
</organism>
<evidence type="ECO:0000259" key="1">
    <source>
        <dbReference type="Pfam" id="PF07727"/>
    </source>
</evidence>
<dbReference type="GO" id="GO:0003964">
    <property type="term" value="F:RNA-directed DNA polymerase activity"/>
    <property type="evidence" value="ECO:0007669"/>
    <property type="project" value="UniProtKB-KW"/>
</dbReference>
<accession>A0A8S0SYF9</accession>
<evidence type="ECO:0000313" key="3">
    <source>
        <dbReference type="Proteomes" id="UP000594638"/>
    </source>
</evidence>